<dbReference type="EMBL" id="BAHD01000062">
    <property type="protein sequence ID" value="GAB97264.1"/>
    <property type="molecule type" value="Genomic_DNA"/>
</dbReference>
<keyword evidence="2" id="KW-1185">Reference proteome</keyword>
<evidence type="ECO:0000313" key="1">
    <source>
        <dbReference type="EMBL" id="GAB97264.1"/>
    </source>
</evidence>
<protein>
    <submittedName>
        <fullName evidence="1">Uncharacterized protein</fullName>
    </submittedName>
</protein>
<gene>
    <name evidence="1" type="ORF">KILIM_062_00110</name>
</gene>
<sequence>MGEKSGDWWHLDGLSPTPILMDDMYLQRLCVGHVAGSTVLNLTVSTPRMRGNIRFERVVDFRATWQGGVTPPDDEWEWVTSADLDARGFFRISTYFIDWEWRSSGQSARIELLRPTGF</sequence>
<proteinExistence type="predicted"/>
<organism evidence="1 2">
    <name type="scientific">Kineosphaera limosa NBRC 100340</name>
    <dbReference type="NCBI Taxonomy" id="1184609"/>
    <lineage>
        <taxon>Bacteria</taxon>
        <taxon>Bacillati</taxon>
        <taxon>Actinomycetota</taxon>
        <taxon>Actinomycetes</taxon>
        <taxon>Micrococcales</taxon>
        <taxon>Dermatophilaceae</taxon>
        <taxon>Kineosphaera</taxon>
    </lineage>
</organism>
<accession>K6XEL7</accession>
<reference evidence="1 2" key="1">
    <citation type="submission" date="2012-08" db="EMBL/GenBank/DDBJ databases">
        <title>Whole genome shotgun sequence of Kineosphaera limosa NBRC 100340.</title>
        <authorList>
            <person name="Yoshida I."/>
            <person name="Isaki S."/>
            <person name="Hosoyama A."/>
            <person name="Tsuchikane K."/>
            <person name="Katsumata H."/>
            <person name="Ando Y."/>
            <person name="Ohji S."/>
            <person name="Hamada M."/>
            <person name="Tamura T."/>
            <person name="Yamazoe A."/>
            <person name="Yamazaki S."/>
            <person name="Fujita N."/>
        </authorList>
    </citation>
    <scope>NUCLEOTIDE SEQUENCE [LARGE SCALE GENOMIC DNA]</scope>
    <source>
        <strain evidence="1 2">NBRC 100340</strain>
    </source>
</reference>
<evidence type="ECO:0000313" key="2">
    <source>
        <dbReference type="Proteomes" id="UP000008366"/>
    </source>
</evidence>
<dbReference type="AlphaFoldDB" id="K6XEL7"/>
<name>K6XEL7_9MICO</name>
<dbReference type="Proteomes" id="UP000008366">
    <property type="component" value="Unassembled WGS sequence"/>
</dbReference>
<comment type="caution">
    <text evidence="1">The sequence shown here is derived from an EMBL/GenBank/DDBJ whole genome shotgun (WGS) entry which is preliminary data.</text>
</comment>